<dbReference type="InterPro" id="IPR005119">
    <property type="entry name" value="LysR_subst-bd"/>
</dbReference>
<dbReference type="FunFam" id="1.10.10.10:FF:000001">
    <property type="entry name" value="LysR family transcriptional regulator"/>
    <property type="match status" value="1"/>
</dbReference>
<dbReference type="Pfam" id="PF00126">
    <property type="entry name" value="HTH_1"/>
    <property type="match status" value="1"/>
</dbReference>
<dbReference type="InterPro" id="IPR036388">
    <property type="entry name" value="WH-like_DNA-bd_sf"/>
</dbReference>
<dbReference type="GO" id="GO:0043565">
    <property type="term" value="F:sequence-specific DNA binding"/>
    <property type="evidence" value="ECO:0007669"/>
    <property type="project" value="TreeGrafter"/>
</dbReference>
<accession>A0A2J0UBZ0</accession>
<evidence type="ECO:0000313" key="7">
    <source>
        <dbReference type="Proteomes" id="UP000230167"/>
    </source>
</evidence>
<evidence type="ECO:0000256" key="2">
    <source>
        <dbReference type="ARBA" id="ARBA00023015"/>
    </source>
</evidence>
<dbReference type="AlphaFoldDB" id="A0A2J0UBZ0"/>
<proteinExistence type="inferred from homology"/>
<sequence length="302" mass="33383">MDRLDTLRVFLRVTELGSFTRTADSLGLPKASVSQAIARLESDLGTQLLHRTTRRVHLTADGAQLQQRAHDLLDDMDELQNLFRRQPSELSGRLRVDMPGGMARNVVIPQLPAFLALHPGLEVELSATDRRVDVVREGFDCVLRVGHLDDNSLVARPLGQMRIVNVASPGYLAARGVPQVLADLDHHALVHYVGTLGQRSPGFEYFDGQRYQSWPMHGALTVNSADGYSAAALAGLGIIQVPELGAREALRTGSLVEVLPDCVAEPMPVNLVYAQRRHLPRRVEAFMTWLAEVLAAEIQRRR</sequence>
<keyword evidence="2" id="KW-0805">Transcription regulation</keyword>
<dbReference type="InterPro" id="IPR036390">
    <property type="entry name" value="WH_DNA-bd_sf"/>
</dbReference>
<evidence type="ECO:0000256" key="3">
    <source>
        <dbReference type="ARBA" id="ARBA00023125"/>
    </source>
</evidence>
<dbReference type="SUPFAM" id="SSF53850">
    <property type="entry name" value="Periplasmic binding protein-like II"/>
    <property type="match status" value="1"/>
</dbReference>
<keyword evidence="4" id="KW-0804">Transcription</keyword>
<dbReference type="SUPFAM" id="SSF46785">
    <property type="entry name" value="Winged helix' DNA-binding domain"/>
    <property type="match status" value="1"/>
</dbReference>
<feature type="domain" description="HTH lysR-type" evidence="5">
    <location>
        <begin position="1"/>
        <end position="59"/>
    </location>
</feature>
<comment type="similarity">
    <text evidence="1">Belongs to the LysR transcriptional regulatory family.</text>
</comment>
<dbReference type="GO" id="GO:0006351">
    <property type="term" value="P:DNA-templated transcription"/>
    <property type="evidence" value="ECO:0007669"/>
    <property type="project" value="TreeGrafter"/>
</dbReference>
<dbReference type="PANTHER" id="PTHR30537:SF72">
    <property type="entry name" value="LYSR FAMILY TRANSCRIPTIONAL REGULATOR"/>
    <property type="match status" value="1"/>
</dbReference>
<reference evidence="6 7" key="1">
    <citation type="journal article" date="2017" name="Front. Microbiol.">
        <title>Double-Face Meets the Bacterial World: The Opportunistic Pathogen Stenotrophomonas maltophilia.</title>
        <authorList>
            <person name="Lira F."/>
            <person name="Berg G."/>
            <person name="Martinez J.L."/>
        </authorList>
    </citation>
    <scope>NUCLEOTIDE SEQUENCE [LARGE SCALE GENOMIC DNA]</scope>
    <source>
        <strain evidence="6 7">EA1</strain>
    </source>
</reference>
<evidence type="ECO:0000256" key="4">
    <source>
        <dbReference type="ARBA" id="ARBA00023163"/>
    </source>
</evidence>
<evidence type="ECO:0000256" key="1">
    <source>
        <dbReference type="ARBA" id="ARBA00009437"/>
    </source>
</evidence>
<dbReference type="InterPro" id="IPR000847">
    <property type="entry name" value="LysR_HTH_N"/>
</dbReference>
<dbReference type="InterPro" id="IPR058163">
    <property type="entry name" value="LysR-type_TF_proteobact-type"/>
</dbReference>
<dbReference type="Gene3D" id="3.40.190.290">
    <property type="match status" value="1"/>
</dbReference>
<dbReference type="FunFam" id="3.40.190.290:FF:000001">
    <property type="entry name" value="Transcriptional regulator, LysR family"/>
    <property type="match status" value="1"/>
</dbReference>
<dbReference type="GO" id="GO:0003700">
    <property type="term" value="F:DNA-binding transcription factor activity"/>
    <property type="evidence" value="ECO:0007669"/>
    <property type="project" value="InterPro"/>
</dbReference>
<dbReference type="OrthoDB" id="9810065at2"/>
<dbReference type="Gene3D" id="1.10.10.10">
    <property type="entry name" value="Winged helix-like DNA-binding domain superfamily/Winged helix DNA-binding domain"/>
    <property type="match status" value="1"/>
</dbReference>
<dbReference type="CDD" id="cd08472">
    <property type="entry name" value="PBP2_CrgA_like_3"/>
    <property type="match status" value="1"/>
</dbReference>
<organism evidence="6 7">
    <name type="scientific">Stenotrophomonas maltophilia</name>
    <name type="common">Pseudomonas maltophilia</name>
    <name type="synonym">Xanthomonas maltophilia</name>
    <dbReference type="NCBI Taxonomy" id="40324"/>
    <lineage>
        <taxon>Bacteria</taxon>
        <taxon>Pseudomonadati</taxon>
        <taxon>Pseudomonadota</taxon>
        <taxon>Gammaproteobacteria</taxon>
        <taxon>Lysobacterales</taxon>
        <taxon>Lysobacteraceae</taxon>
        <taxon>Stenotrophomonas</taxon>
        <taxon>Stenotrophomonas maltophilia group</taxon>
    </lineage>
</organism>
<dbReference type="EMBL" id="NEQV01000003">
    <property type="protein sequence ID" value="PJL28938.1"/>
    <property type="molecule type" value="Genomic_DNA"/>
</dbReference>
<comment type="caution">
    <text evidence="6">The sequence shown here is derived from an EMBL/GenBank/DDBJ whole genome shotgun (WGS) entry which is preliminary data.</text>
</comment>
<gene>
    <name evidence="6" type="ORF">B9Y64_11415</name>
</gene>
<dbReference type="PANTHER" id="PTHR30537">
    <property type="entry name" value="HTH-TYPE TRANSCRIPTIONAL REGULATOR"/>
    <property type="match status" value="1"/>
</dbReference>
<dbReference type="Pfam" id="PF03466">
    <property type="entry name" value="LysR_substrate"/>
    <property type="match status" value="1"/>
</dbReference>
<evidence type="ECO:0000259" key="5">
    <source>
        <dbReference type="PROSITE" id="PS50931"/>
    </source>
</evidence>
<protein>
    <submittedName>
        <fullName evidence="6">LysR family transcriptional regulator</fullName>
    </submittedName>
</protein>
<keyword evidence="3" id="KW-0238">DNA-binding</keyword>
<dbReference type="PROSITE" id="PS50931">
    <property type="entry name" value="HTH_LYSR"/>
    <property type="match status" value="1"/>
</dbReference>
<evidence type="ECO:0000313" key="6">
    <source>
        <dbReference type="EMBL" id="PJL28938.1"/>
    </source>
</evidence>
<name>A0A2J0UBZ0_STEMA</name>
<dbReference type="Proteomes" id="UP000230167">
    <property type="component" value="Unassembled WGS sequence"/>
</dbReference>